<name>A0A8E2I7S9_9BACI</name>
<dbReference type="RefSeq" id="WP_071976603.1">
    <property type="nucleotide sequence ID" value="NZ_CP065424.1"/>
</dbReference>
<evidence type="ECO:0000313" key="2">
    <source>
        <dbReference type="Proteomes" id="UP000189761"/>
    </source>
</evidence>
<dbReference type="AlphaFoldDB" id="A0A8E2I7S9"/>
<reference evidence="1 2" key="1">
    <citation type="submission" date="2017-01" db="EMBL/GenBank/DDBJ databases">
        <title>Draft genome sequence of Bacillus oleronius.</title>
        <authorList>
            <person name="Allam M."/>
        </authorList>
    </citation>
    <scope>NUCLEOTIDE SEQUENCE [LARGE SCALE GENOMIC DNA]</scope>
    <source>
        <strain evidence="1 2">DSM 9356</strain>
    </source>
</reference>
<proteinExistence type="predicted"/>
<evidence type="ECO:0008006" key="3">
    <source>
        <dbReference type="Google" id="ProtNLM"/>
    </source>
</evidence>
<sequence>MIIPIKGKVKFPITLDAGTWIFDDRKIDLTTYFDTNQSEVDDNEEYTKNVGRFFDREIKEGAISPPTLKSERKFLKQKLLTGTFGIRFEPFLKNAEPLKEAKLLVLETDSDDVQIPLEDAYQLILAFSKEGKALKDDGPIHVIFSDGSNRNNPIKFVKGFRVE</sequence>
<dbReference type="EMBL" id="MTLA01000123">
    <property type="protein sequence ID" value="OOP68264.1"/>
    <property type="molecule type" value="Genomic_DNA"/>
</dbReference>
<accession>A0A8E2I7S9</accession>
<protein>
    <recommendedName>
        <fullName evidence="3">Peptidyl-prolyl cis-trans isomerase</fullName>
    </recommendedName>
</protein>
<dbReference type="Proteomes" id="UP000189761">
    <property type="component" value="Unassembled WGS sequence"/>
</dbReference>
<comment type="caution">
    <text evidence="1">The sequence shown here is derived from an EMBL/GenBank/DDBJ whole genome shotgun (WGS) entry which is preliminary data.</text>
</comment>
<evidence type="ECO:0000313" key="1">
    <source>
        <dbReference type="EMBL" id="OOP68264.1"/>
    </source>
</evidence>
<organism evidence="1 2">
    <name type="scientific">Heyndrickxia oleronia</name>
    <dbReference type="NCBI Taxonomy" id="38875"/>
    <lineage>
        <taxon>Bacteria</taxon>
        <taxon>Bacillati</taxon>
        <taxon>Bacillota</taxon>
        <taxon>Bacilli</taxon>
        <taxon>Bacillales</taxon>
        <taxon>Bacillaceae</taxon>
        <taxon>Heyndrickxia</taxon>
    </lineage>
</organism>
<keyword evidence="2" id="KW-1185">Reference proteome</keyword>
<gene>
    <name evidence="1" type="ORF">BWZ43_11280</name>
</gene>